<feature type="region of interest" description="Disordered" evidence="13">
    <location>
        <begin position="169"/>
        <end position="215"/>
    </location>
</feature>
<evidence type="ECO:0000256" key="5">
    <source>
        <dbReference type="ARBA" id="ARBA00022741"/>
    </source>
</evidence>
<gene>
    <name evidence="15" type="primary">NCD</name>
</gene>
<protein>
    <recommendedName>
        <fullName evidence="11">Kinesin-like protein</fullName>
    </recommendedName>
</protein>
<feature type="domain" description="Kinesin motor" evidence="14">
    <location>
        <begin position="378"/>
        <end position="698"/>
    </location>
</feature>
<dbReference type="FunFam" id="3.40.850.10:FF:000065">
    <property type="entry name" value="Kinesin-like protein"/>
    <property type="match status" value="1"/>
</dbReference>
<keyword evidence="6 10" id="KW-0067">ATP-binding</keyword>
<evidence type="ECO:0000256" key="9">
    <source>
        <dbReference type="ARBA" id="ARBA00023212"/>
    </source>
</evidence>
<feature type="coiled-coil region" evidence="12">
    <location>
        <begin position="226"/>
        <end position="280"/>
    </location>
</feature>
<comment type="similarity">
    <text evidence="2">Belongs to the TRAFAC class myosin-kinesin ATPase superfamily. Kinesin family. KIN-14 subfamily.</text>
</comment>
<dbReference type="KEGG" id="bdr:105221912"/>
<evidence type="ECO:0000256" key="1">
    <source>
        <dbReference type="ARBA" id="ARBA00004245"/>
    </source>
</evidence>
<evidence type="ECO:0000313" key="15">
    <source>
        <dbReference type="EMBL" id="JAC50346.1"/>
    </source>
</evidence>
<keyword evidence="9" id="KW-0206">Cytoskeleton</keyword>
<comment type="subcellular location">
    <subcellularLocation>
        <location evidence="1">Cytoplasm</location>
        <location evidence="1">Cytoskeleton</location>
    </subcellularLocation>
</comment>
<keyword evidence="7 12" id="KW-0175">Coiled coil</keyword>
<evidence type="ECO:0000256" key="4">
    <source>
        <dbReference type="ARBA" id="ARBA00022701"/>
    </source>
</evidence>
<evidence type="ECO:0000256" key="8">
    <source>
        <dbReference type="ARBA" id="ARBA00023175"/>
    </source>
</evidence>
<evidence type="ECO:0000256" key="2">
    <source>
        <dbReference type="ARBA" id="ARBA00010899"/>
    </source>
</evidence>
<evidence type="ECO:0000256" key="11">
    <source>
        <dbReference type="RuleBase" id="RU000394"/>
    </source>
</evidence>
<dbReference type="GO" id="GO:0007018">
    <property type="term" value="P:microtubule-based movement"/>
    <property type="evidence" value="ECO:0007669"/>
    <property type="project" value="InterPro"/>
</dbReference>
<dbReference type="GO" id="GO:0003777">
    <property type="term" value="F:microtubule motor activity"/>
    <property type="evidence" value="ECO:0007669"/>
    <property type="project" value="InterPro"/>
</dbReference>
<feature type="compositionally biased region" description="Basic and acidic residues" evidence="13">
    <location>
        <begin position="95"/>
        <end position="105"/>
    </location>
</feature>
<dbReference type="PROSITE" id="PS50067">
    <property type="entry name" value="KINESIN_MOTOR_2"/>
    <property type="match status" value="1"/>
</dbReference>
<evidence type="ECO:0000256" key="6">
    <source>
        <dbReference type="ARBA" id="ARBA00022840"/>
    </source>
</evidence>
<dbReference type="GeneID" id="105221912"/>
<accession>A0A034W445</accession>
<evidence type="ECO:0000256" key="3">
    <source>
        <dbReference type="ARBA" id="ARBA00022490"/>
    </source>
</evidence>
<sequence>MESKLPKPSGIKRPTALTRNILPMDRIKTATLGLRSKSANLSICALDNFQPLSRDLTNLPNSFQRRERAGSPDIGRPNDTNSNGVSRSKLRRSRSACDIRDMRPMKRPELTLAPIPAKTTRFASAGVTNNSAVSTQPFSSNCTVSKPQRIGHVAVSSTSTAKKVYPTKSQNTANVGNNGPGRVASTSTKTSTTVTKKGMGSGTTTSVSTTGAGKPINKRIPPYDFKARYNDLLEKYKILKAKFEEKCEQMGAMEGVPEQLEESQDQLFKTKEELKNICTERDCLSQQIKSLNLKIDSISALCVKTKDELDFITEEHKILKEAHGILTNEVLELRERSIRLTEENVLLQEDLTACKEQLFRANLERKELHNTIMDLRGNIRVFCRVRPPLDFEQEKLLCGWNYVDESTVEIQNFENKNKSGAHTFSFDHVFHPNSKQEDIFEMVSPLIQSALDGYNICIFAYGQTGSGKTYTMDGIPTNVGVIPRTVDLLFDSIKNYKRLGWEYEIRVTFLEIYNEVLYDLLSNDQKDMEIRMAKHNKNDIYVSNITQETVTSASRLRDLMHVAKMNRATASTAGNERSSRSHAVTKIELIGYHAEKNETSVGTINLVDLAGSESPKTSTRMNETKNINRSLSELTNVILALLQKQDHIPYRNSKLTHLLMPSLGGNSKTLMFINVAPFLDCFVESVKSLRFAASVNSCKMAKAKRNRFLNTSSNNSL</sequence>
<dbReference type="SUPFAM" id="SSF52540">
    <property type="entry name" value="P-loop containing nucleoside triphosphate hydrolases"/>
    <property type="match status" value="1"/>
</dbReference>
<evidence type="ECO:0000259" key="14">
    <source>
        <dbReference type="PROSITE" id="PS50067"/>
    </source>
</evidence>
<keyword evidence="4 11" id="KW-0493">Microtubule</keyword>
<evidence type="ECO:0000256" key="12">
    <source>
        <dbReference type="SAM" id="Coils"/>
    </source>
</evidence>
<dbReference type="Gene3D" id="3.40.850.10">
    <property type="entry name" value="Kinesin motor domain"/>
    <property type="match status" value="1"/>
</dbReference>
<feature type="binding site" evidence="10">
    <location>
        <begin position="462"/>
        <end position="469"/>
    </location>
    <ligand>
        <name>ATP</name>
        <dbReference type="ChEBI" id="CHEBI:30616"/>
    </ligand>
</feature>
<feature type="region of interest" description="Disordered" evidence="13">
    <location>
        <begin position="65"/>
        <end position="105"/>
    </location>
</feature>
<dbReference type="OrthoDB" id="3176171at2759"/>
<dbReference type="RefSeq" id="XP_011197358.2">
    <property type="nucleotide sequence ID" value="XM_011199056.4"/>
</dbReference>
<evidence type="ECO:0000256" key="13">
    <source>
        <dbReference type="SAM" id="MobiDB-lite"/>
    </source>
</evidence>
<dbReference type="GO" id="GO:0005524">
    <property type="term" value="F:ATP binding"/>
    <property type="evidence" value="ECO:0007669"/>
    <property type="project" value="UniProtKB-UniRule"/>
</dbReference>
<keyword evidence="8 10" id="KW-0505">Motor protein</keyword>
<keyword evidence="5 10" id="KW-0547">Nucleotide-binding</keyword>
<dbReference type="EMBL" id="GAKP01008606">
    <property type="protein sequence ID" value="JAC50346.1"/>
    <property type="molecule type" value="Transcribed_RNA"/>
</dbReference>
<evidence type="ECO:0000256" key="7">
    <source>
        <dbReference type="ARBA" id="ARBA00023054"/>
    </source>
</evidence>
<dbReference type="AlphaFoldDB" id="A0A034W445"/>
<dbReference type="InterPro" id="IPR027417">
    <property type="entry name" value="P-loop_NTPase"/>
</dbReference>
<dbReference type="InterPro" id="IPR001752">
    <property type="entry name" value="Kinesin_motor_dom"/>
</dbReference>
<dbReference type="GO" id="GO:0008017">
    <property type="term" value="F:microtubule binding"/>
    <property type="evidence" value="ECO:0007669"/>
    <property type="project" value="InterPro"/>
</dbReference>
<organism evidence="15">
    <name type="scientific">Bactrocera dorsalis</name>
    <name type="common">Oriental fruit fly</name>
    <name type="synonym">Dacus dorsalis</name>
    <dbReference type="NCBI Taxonomy" id="27457"/>
    <lineage>
        <taxon>Eukaryota</taxon>
        <taxon>Metazoa</taxon>
        <taxon>Ecdysozoa</taxon>
        <taxon>Arthropoda</taxon>
        <taxon>Hexapoda</taxon>
        <taxon>Insecta</taxon>
        <taxon>Pterygota</taxon>
        <taxon>Neoptera</taxon>
        <taxon>Endopterygota</taxon>
        <taxon>Diptera</taxon>
        <taxon>Brachycera</taxon>
        <taxon>Muscomorpha</taxon>
        <taxon>Tephritoidea</taxon>
        <taxon>Tephritidae</taxon>
        <taxon>Bactrocera</taxon>
        <taxon>Bactrocera</taxon>
    </lineage>
</organism>
<dbReference type="GO" id="GO:0090307">
    <property type="term" value="P:mitotic spindle assembly"/>
    <property type="evidence" value="ECO:0007669"/>
    <property type="project" value="UniProtKB-ARBA"/>
</dbReference>
<proteinExistence type="inferred from homology"/>
<dbReference type="PANTHER" id="PTHR47972">
    <property type="entry name" value="KINESIN-LIKE PROTEIN KLP-3"/>
    <property type="match status" value="1"/>
</dbReference>
<dbReference type="PROSITE" id="PS00411">
    <property type="entry name" value="KINESIN_MOTOR_1"/>
    <property type="match status" value="1"/>
</dbReference>
<dbReference type="PANTHER" id="PTHR47972:SF45">
    <property type="entry name" value="PROTEIN CLARET SEGREGATIONAL"/>
    <property type="match status" value="1"/>
</dbReference>
<name>A0A034W445_BACDO</name>
<dbReference type="CDD" id="cd01366">
    <property type="entry name" value="KISc_C_terminal"/>
    <property type="match status" value="1"/>
</dbReference>
<dbReference type="SMART" id="SM00129">
    <property type="entry name" value="KISc"/>
    <property type="match status" value="1"/>
</dbReference>
<reference evidence="15" key="1">
    <citation type="journal article" date="2014" name="BMC Genomics">
        <title>Characterizing the developmental transcriptome of the oriental fruit fly, Bactrocera dorsalis (Diptera: Tephritidae) through comparative genomic analysis with Drosophila melanogaster utilizing modENCODE datasets.</title>
        <authorList>
            <person name="Geib S.M."/>
            <person name="Calla B."/>
            <person name="Hall B."/>
            <person name="Hou S."/>
            <person name="Manoukis N.C."/>
        </authorList>
    </citation>
    <scope>NUCLEOTIDE SEQUENCE</scope>
    <source>
        <strain evidence="15">Punador</strain>
    </source>
</reference>
<keyword evidence="3" id="KW-0963">Cytoplasm</keyword>
<dbReference type="PRINTS" id="PR00380">
    <property type="entry name" value="KINESINHEAVY"/>
</dbReference>
<feature type="compositionally biased region" description="Low complexity" evidence="13">
    <location>
        <begin position="184"/>
        <end position="214"/>
    </location>
</feature>
<dbReference type="Pfam" id="PF00225">
    <property type="entry name" value="Kinesin"/>
    <property type="match status" value="1"/>
</dbReference>
<dbReference type="InterPro" id="IPR027640">
    <property type="entry name" value="Kinesin-like_fam"/>
</dbReference>
<dbReference type="InterPro" id="IPR036961">
    <property type="entry name" value="Kinesin_motor_dom_sf"/>
</dbReference>
<dbReference type="InterPro" id="IPR019821">
    <property type="entry name" value="Kinesin_motor_CS"/>
</dbReference>
<dbReference type="GO" id="GO:0005874">
    <property type="term" value="C:microtubule"/>
    <property type="evidence" value="ECO:0007669"/>
    <property type="project" value="UniProtKB-KW"/>
</dbReference>
<evidence type="ECO:0000256" key="10">
    <source>
        <dbReference type="PROSITE-ProRule" id="PRU00283"/>
    </source>
</evidence>